<evidence type="ECO:0000313" key="4">
    <source>
        <dbReference type="Proteomes" id="UP000636394"/>
    </source>
</evidence>
<feature type="transmembrane region" description="Helical" evidence="1">
    <location>
        <begin position="294"/>
        <end position="316"/>
    </location>
</feature>
<accession>A0A9E6SV72</accession>
<sequence>MLDPEAAEDLFEEMHQKTPLGLKVFGILSIVVGAALLPNSVRALLSIGDVFQTGSTDYVTIVSQVLLCVLLIELVATFALSIVLGVRLLLNKRRGARYIAEAMILLLVLDLLCRLMLFGIEWELVVDLVAGGVLIAMLTFIDPTLSEERELARRLRRMETRESAEDGTLGLDETGRGFIALDFFNLFWIFVIACVLGDVIETVYHVLVVDPGHYQVRAGMLWGPFSPIYGFGAVLMTLALNRFHKANAFVIFLVSAIIGGAFEYAVSWFLQFAFGVVAWDYSGTFLNIGGRTNFMFMCMWGVLGFVWIKLLLPWMLRLVNMIPWQWRYSVTAVCAMLMLFDGLMTLATLNCWYERMAGIAPDNALAQYCATHFDNAFMEQRFQSMSIDPSMSTRA</sequence>
<name>A0A9E6SV72_9ACTN</name>
<evidence type="ECO:0000313" key="3">
    <source>
        <dbReference type="EMBL" id="QTU85236.1"/>
    </source>
</evidence>
<feature type="transmembrane region" description="Helical" evidence="1">
    <location>
        <begin position="248"/>
        <end position="274"/>
    </location>
</feature>
<dbReference type="Pfam" id="PF06541">
    <property type="entry name" value="ABC_trans_CmpB"/>
    <property type="match status" value="1"/>
</dbReference>
<feature type="transmembrane region" description="Helical" evidence="1">
    <location>
        <begin position="61"/>
        <end position="86"/>
    </location>
</feature>
<keyword evidence="1" id="KW-1133">Transmembrane helix</keyword>
<feature type="transmembrane region" description="Helical" evidence="1">
    <location>
        <begin position="328"/>
        <end position="349"/>
    </location>
</feature>
<protein>
    <submittedName>
        <fullName evidence="3">ABC transporter permease</fullName>
    </submittedName>
</protein>
<feature type="transmembrane region" description="Helical" evidence="1">
    <location>
        <begin position="98"/>
        <end position="118"/>
    </location>
</feature>
<feature type="transmembrane region" description="Helical" evidence="1">
    <location>
        <begin position="124"/>
        <end position="145"/>
    </location>
</feature>
<evidence type="ECO:0000313" key="2">
    <source>
        <dbReference type="EMBL" id="NHM14869.1"/>
    </source>
</evidence>
<reference evidence="2 4" key="1">
    <citation type="submission" date="2019-11" db="EMBL/GenBank/DDBJ databases">
        <title>Eggerthellaceae novel genus isolated from the rectal contents of marmort.</title>
        <authorList>
            <person name="Zhang G."/>
        </authorList>
    </citation>
    <scope>NUCLEOTIDE SEQUENCE [LARGE SCALE GENOMIC DNA]</scope>
    <source>
        <strain evidence="2">Zg-886</strain>
        <strain evidence="4">zg-886</strain>
    </source>
</reference>
<proteinExistence type="predicted"/>
<dbReference type="RefSeq" id="WP_166340352.1">
    <property type="nucleotide sequence ID" value="NZ_CP072829.1"/>
</dbReference>
<reference evidence="3" key="2">
    <citation type="submission" date="2021-04" db="EMBL/GenBank/DDBJ databases">
        <title>Novel species in family Eggerthellaceae.</title>
        <authorList>
            <person name="Zhang G."/>
        </authorList>
    </citation>
    <scope>NUCLEOTIDE SEQUENCE</scope>
    <source>
        <strain evidence="3">Zg-886</strain>
    </source>
</reference>
<dbReference type="Proteomes" id="UP000636394">
    <property type="component" value="Unassembled WGS sequence"/>
</dbReference>
<keyword evidence="1" id="KW-0812">Transmembrane</keyword>
<feature type="transmembrane region" description="Helical" evidence="1">
    <location>
        <begin position="186"/>
        <end position="207"/>
    </location>
</feature>
<dbReference type="Proteomes" id="UP000671910">
    <property type="component" value="Chromosome"/>
</dbReference>
<dbReference type="InterPro" id="IPR010540">
    <property type="entry name" value="CmpB_TMEM229"/>
</dbReference>
<evidence type="ECO:0000313" key="5">
    <source>
        <dbReference type="Proteomes" id="UP000671910"/>
    </source>
</evidence>
<feature type="transmembrane region" description="Helical" evidence="1">
    <location>
        <begin position="20"/>
        <end position="41"/>
    </location>
</feature>
<evidence type="ECO:0000256" key="1">
    <source>
        <dbReference type="SAM" id="Phobius"/>
    </source>
</evidence>
<feature type="transmembrane region" description="Helical" evidence="1">
    <location>
        <begin position="219"/>
        <end position="241"/>
    </location>
</feature>
<dbReference type="AlphaFoldDB" id="A0A9E6SV72"/>
<gene>
    <name evidence="2" type="ORF">GMI68_08900</name>
    <name evidence="3" type="ORF">J7S26_06640</name>
</gene>
<dbReference type="KEGG" id="ebz:J7S26_06640"/>
<organism evidence="3 5">
    <name type="scientific">Xiamenia xianingshaonis</name>
    <dbReference type="NCBI Taxonomy" id="2682776"/>
    <lineage>
        <taxon>Bacteria</taxon>
        <taxon>Bacillati</taxon>
        <taxon>Actinomycetota</taxon>
        <taxon>Coriobacteriia</taxon>
        <taxon>Eggerthellales</taxon>
        <taxon>Eggerthellaceae</taxon>
        <taxon>Xiamenia</taxon>
    </lineage>
</organism>
<dbReference type="EMBL" id="WPCR01000013">
    <property type="protein sequence ID" value="NHM14869.1"/>
    <property type="molecule type" value="Genomic_DNA"/>
</dbReference>
<dbReference type="EMBL" id="CP072829">
    <property type="protein sequence ID" value="QTU85236.1"/>
    <property type="molecule type" value="Genomic_DNA"/>
</dbReference>
<keyword evidence="1" id="KW-0472">Membrane</keyword>
<keyword evidence="4" id="KW-1185">Reference proteome</keyword>